<dbReference type="EMBL" id="UYRU01064925">
    <property type="protein sequence ID" value="VDN16173.1"/>
    <property type="molecule type" value="Genomic_DNA"/>
</dbReference>
<keyword evidence="3" id="KW-1185">Reference proteome</keyword>
<proteinExistence type="predicted"/>
<evidence type="ECO:0000313" key="3">
    <source>
        <dbReference type="Proteomes" id="UP000281553"/>
    </source>
</evidence>
<dbReference type="Proteomes" id="UP000281553">
    <property type="component" value="Unassembled WGS sequence"/>
</dbReference>
<organism evidence="2 3">
    <name type="scientific">Dibothriocephalus latus</name>
    <name type="common">Fish tapeworm</name>
    <name type="synonym">Diphyllobothrium latum</name>
    <dbReference type="NCBI Taxonomy" id="60516"/>
    <lineage>
        <taxon>Eukaryota</taxon>
        <taxon>Metazoa</taxon>
        <taxon>Spiralia</taxon>
        <taxon>Lophotrochozoa</taxon>
        <taxon>Platyhelminthes</taxon>
        <taxon>Cestoda</taxon>
        <taxon>Eucestoda</taxon>
        <taxon>Diphyllobothriidea</taxon>
        <taxon>Diphyllobothriidae</taxon>
        <taxon>Dibothriocephalus</taxon>
    </lineage>
</organism>
<protein>
    <submittedName>
        <fullName evidence="2">Uncharacterized protein</fullName>
    </submittedName>
</protein>
<reference evidence="2 3" key="1">
    <citation type="submission" date="2018-11" db="EMBL/GenBank/DDBJ databases">
        <authorList>
            <consortium name="Pathogen Informatics"/>
        </authorList>
    </citation>
    <scope>NUCLEOTIDE SEQUENCE [LARGE SCALE GENOMIC DNA]</scope>
</reference>
<feature type="transmembrane region" description="Helical" evidence="1">
    <location>
        <begin position="27"/>
        <end position="47"/>
    </location>
</feature>
<dbReference type="AlphaFoldDB" id="A0A3P7LYP2"/>
<name>A0A3P7LYP2_DIBLA</name>
<feature type="non-terminal residue" evidence="2">
    <location>
        <position position="48"/>
    </location>
</feature>
<sequence length="48" mass="5955">MRIYWFPLKVLHSTTWGVYLTHLGREAYFFLLFNALLWTLFAMHLYWS</sequence>
<dbReference type="OrthoDB" id="537032at2759"/>
<accession>A0A3P7LYP2</accession>
<keyword evidence="1" id="KW-0472">Membrane</keyword>
<keyword evidence="1" id="KW-1133">Transmembrane helix</keyword>
<evidence type="ECO:0000256" key="1">
    <source>
        <dbReference type="SAM" id="Phobius"/>
    </source>
</evidence>
<keyword evidence="1" id="KW-0812">Transmembrane</keyword>
<gene>
    <name evidence="2" type="ORF">DILT_LOCUS12004</name>
</gene>
<evidence type="ECO:0000313" key="2">
    <source>
        <dbReference type="EMBL" id="VDN16173.1"/>
    </source>
</evidence>